<evidence type="ECO:0000313" key="1">
    <source>
        <dbReference type="EMBL" id="GAA0248208.1"/>
    </source>
</evidence>
<dbReference type="Proteomes" id="UP001500416">
    <property type="component" value="Unassembled WGS sequence"/>
</dbReference>
<name>A0ABN0UEU1_9PSEU</name>
<organism evidence="1 2">
    <name type="scientific">Saccharothrix mutabilis subsp. mutabilis</name>
    <dbReference type="NCBI Taxonomy" id="66855"/>
    <lineage>
        <taxon>Bacteria</taxon>
        <taxon>Bacillati</taxon>
        <taxon>Actinomycetota</taxon>
        <taxon>Actinomycetes</taxon>
        <taxon>Pseudonocardiales</taxon>
        <taxon>Pseudonocardiaceae</taxon>
        <taxon>Saccharothrix</taxon>
    </lineage>
</organism>
<evidence type="ECO:0008006" key="3">
    <source>
        <dbReference type="Google" id="ProtNLM"/>
    </source>
</evidence>
<accession>A0ABN0UEU1</accession>
<gene>
    <name evidence="1" type="ORF">GCM10010492_55010</name>
</gene>
<dbReference type="EMBL" id="BAAABU010000016">
    <property type="protein sequence ID" value="GAA0248208.1"/>
    <property type="molecule type" value="Genomic_DNA"/>
</dbReference>
<sequence>MCGEALPAADDVDGLARAVDGVVVVGVAGAAPGSAADGEIPVGRPTWWWEVGAVYPMYRSIVVFDVAGFGRLDNRAQLRVREALRGVVRGAFRAAGVRWWRLAVADRGDGLILVVPPSVSKAVLLDPLVPRLVAGLAARPEGVRLRMAVHAGDLDRDRHGWTGTDLVTACRLVDSPELYRRLADRPDADLVVVVSDAVHRAVVRQGYGGLRAADFDPVRVVLKEVDEQAWVHVPDPRAAVPTRLGGARVGE</sequence>
<comment type="caution">
    <text evidence="1">The sequence shown here is derived from an EMBL/GenBank/DDBJ whole genome shotgun (WGS) entry which is preliminary data.</text>
</comment>
<proteinExistence type="predicted"/>
<dbReference type="RefSeq" id="WP_343936813.1">
    <property type="nucleotide sequence ID" value="NZ_BAAABU010000016.1"/>
</dbReference>
<protein>
    <recommendedName>
        <fullName evidence="3">Guanylate cyclase domain-containing protein</fullName>
    </recommendedName>
</protein>
<keyword evidence="2" id="KW-1185">Reference proteome</keyword>
<reference evidence="1 2" key="1">
    <citation type="journal article" date="2019" name="Int. J. Syst. Evol. Microbiol.">
        <title>The Global Catalogue of Microorganisms (GCM) 10K type strain sequencing project: providing services to taxonomists for standard genome sequencing and annotation.</title>
        <authorList>
            <consortium name="The Broad Institute Genomics Platform"/>
            <consortium name="The Broad Institute Genome Sequencing Center for Infectious Disease"/>
            <person name="Wu L."/>
            <person name="Ma J."/>
        </authorList>
    </citation>
    <scope>NUCLEOTIDE SEQUENCE [LARGE SCALE GENOMIC DNA]</scope>
    <source>
        <strain evidence="1 2">JCM 3380</strain>
    </source>
</reference>
<evidence type="ECO:0000313" key="2">
    <source>
        <dbReference type="Proteomes" id="UP001500416"/>
    </source>
</evidence>